<organism evidence="2 3">
    <name type="scientific">Segnochrobactrum spirostomi</name>
    <dbReference type="NCBI Taxonomy" id="2608987"/>
    <lineage>
        <taxon>Bacteria</taxon>
        <taxon>Pseudomonadati</taxon>
        <taxon>Pseudomonadota</taxon>
        <taxon>Alphaproteobacteria</taxon>
        <taxon>Hyphomicrobiales</taxon>
        <taxon>Segnochrobactraceae</taxon>
        <taxon>Segnochrobactrum</taxon>
    </lineage>
</organism>
<keyword evidence="1" id="KW-1133">Transmembrane helix</keyword>
<dbReference type="RefSeq" id="WP_153477406.1">
    <property type="nucleotide sequence ID" value="NZ_VWNA01000001.1"/>
</dbReference>
<dbReference type="Proteomes" id="UP000332515">
    <property type="component" value="Unassembled WGS sequence"/>
</dbReference>
<keyword evidence="1" id="KW-0812">Transmembrane</keyword>
<accession>A0A6A7XXQ8</accession>
<evidence type="ECO:0000313" key="3">
    <source>
        <dbReference type="Proteomes" id="UP000332515"/>
    </source>
</evidence>
<sequence length="139" mass="15016">MYAVTLPTGVRKLADRVRRPILLLIATSVFAAAAGGLHRAHSEPLDPDNAGASESLVTAFRNCMTSNAILAWSELQQRTNMGYDNIYPLLISCNMLAVFEYHCMKAGHDRASCDDAASELAKQAITIAGMQCGRTIVCN</sequence>
<evidence type="ECO:0000313" key="2">
    <source>
        <dbReference type="EMBL" id="MQT11108.1"/>
    </source>
</evidence>
<reference evidence="2 3" key="1">
    <citation type="submission" date="2019-09" db="EMBL/GenBank/DDBJ databases">
        <title>Segnochrobactrum spirostomi gen. nov., sp. nov., isolated from the ciliate Spirostomum cf. yagiui and description of a novel family, Segnochrobactraceae fam. nov. within the order Rhizobiales of the class Alphaproteobacteria.</title>
        <authorList>
            <person name="Akter S."/>
            <person name="Shazib S.U.A."/>
            <person name="Shin M.K."/>
        </authorList>
    </citation>
    <scope>NUCLEOTIDE SEQUENCE [LARGE SCALE GENOMIC DNA]</scope>
    <source>
        <strain evidence="2 3">Sp-1</strain>
    </source>
</reference>
<protein>
    <submittedName>
        <fullName evidence="2">Uncharacterized protein</fullName>
    </submittedName>
</protein>
<comment type="caution">
    <text evidence="2">The sequence shown here is derived from an EMBL/GenBank/DDBJ whole genome shotgun (WGS) entry which is preliminary data.</text>
</comment>
<gene>
    <name evidence="2" type="ORF">F0357_00120</name>
</gene>
<dbReference type="EMBL" id="VWNA01000001">
    <property type="protein sequence ID" value="MQT11108.1"/>
    <property type="molecule type" value="Genomic_DNA"/>
</dbReference>
<keyword evidence="1" id="KW-0472">Membrane</keyword>
<dbReference type="AlphaFoldDB" id="A0A6A7XXQ8"/>
<keyword evidence="3" id="KW-1185">Reference proteome</keyword>
<name>A0A6A7XXQ8_9HYPH</name>
<feature type="transmembrane region" description="Helical" evidence="1">
    <location>
        <begin position="21"/>
        <end position="38"/>
    </location>
</feature>
<evidence type="ECO:0000256" key="1">
    <source>
        <dbReference type="SAM" id="Phobius"/>
    </source>
</evidence>
<proteinExistence type="predicted"/>